<evidence type="ECO:0000256" key="10">
    <source>
        <dbReference type="ARBA" id="ARBA00040751"/>
    </source>
</evidence>
<feature type="domain" description="Peptidase M16 C-terminal" evidence="12">
    <location>
        <begin position="188"/>
        <end position="354"/>
    </location>
</feature>
<comment type="subcellular location">
    <subcellularLocation>
        <location evidence="1">Mitochondrion inner membrane</location>
        <topology evidence="1">Peripheral membrane protein</topology>
        <orientation evidence="1">Matrix side</orientation>
    </subcellularLocation>
</comment>
<keyword evidence="14" id="KW-1185">Reference proteome</keyword>
<dbReference type="PANTHER" id="PTHR11851:SF209">
    <property type="entry name" value="CYTOCHROME B-C1 COMPLEX SUBUNIT 2, MITOCHONDRIAL"/>
    <property type="match status" value="1"/>
</dbReference>
<evidence type="ECO:0000256" key="7">
    <source>
        <dbReference type="ARBA" id="ARBA00023128"/>
    </source>
</evidence>
<comment type="similarity">
    <text evidence="9">Belongs to the peptidase M16 family. UQCRC2/QCR2 subfamily.</text>
</comment>
<dbReference type="GO" id="GO:0005743">
    <property type="term" value="C:mitochondrial inner membrane"/>
    <property type="evidence" value="ECO:0007669"/>
    <property type="project" value="UniProtKB-SubCell"/>
</dbReference>
<accession>A0A9P7BW28</accession>
<name>A0A9P7BW28_RHIOR</name>
<organism evidence="13 14">
    <name type="scientific">Rhizopus oryzae</name>
    <name type="common">Mucormycosis agent</name>
    <name type="synonym">Rhizopus arrhizus var. delemar</name>
    <dbReference type="NCBI Taxonomy" id="64495"/>
    <lineage>
        <taxon>Eukaryota</taxon>
        <taxon>Fungi</taxon>
        <taxon>Fungi incertae sedis</taxon>
        <taxon>Mucoromycota</taxon>
        <taxon>Mucoromycotina</taxon>
        <taxon>Mucoromycetes</taxon>
        <taxon>Mucorales</taxon>
        <taxon>Mucorineae</taxon>
        <taxon>Rhizopodaceae</taxon>
        <taxon>Rhizopus</taxon>
    </lineage>
</organism>
<gene>
    <name evidence="13" type="ORF">G6F64_002231</name>
</gene>
<dbReference type="Proteomes" id="UP000716291">
    <property type="component" value="Unassembled WGS sequence"/>
</dbReference>
<dbReference type="Gene3D" id="3.30.830.10">
    <property type="entry name" value="Metalloenzyme, LuxS/M16 peptidase-like"/>
    <property type="match status" value="2"/>
</dbReference>
<dbReference type="InterPro" id="IPR050361">
    <property type="entry name" value="MPP/UQCRC_Complex"/>
</dbReference>
<evidence type="ECO:0000259" key="11">
    <source>
        <dbReference type="Pfam" id="PF00675"/>
    </source>
</evidence>
<reference evidence="13" key="1">
    <citation type="journal article" date="2020" name="Microb. Genom.">
        <title>Genetic diversity of clinical and environmental Mucorales isolates obtained from an investigation of mucormycosis cases among solid organ transplant recipients.</title>
        <authorList>
            <person name="Nguyen M.H."/>
            <person name="Kaul D."/>
            <person name="Muto C."/>
            <person name="Cheng S.J."/>
            <person name="Richter R.A."/>
            <person name="Bruno V.M."/>
            <person name="Liu G."/>
            <person name="Beyhan S."/>
            <person name="Sundermann A.J."/>
            <person name="Mounaud S."/>
            <person name="Pasculle A.W."/>
            <person name="Nierman W.C."/>
            <person name="Driscoll E."/>
            <person name="Cumbie R."/>
            <person name="Clancy C.J."/>
            <person name="Dupont C.L."/>
        </authorList>
    </citation>
    <scope>NUCLEOTIDE SEQUENCE</scope>
    <source>
        <strain evidence="13">GL11</strain>
    </source>
</reference>
<evidence type="ECO:0000256" key="2">
    <source>
        <dbReference type="ARBA" id="ARBA00022448"/>
    </source>
</evidence>
<keyword evidence="8" id="KW-0472">Membrane</keyword>
<keyword evidence="4" id="KW-0999">Mitochondrion inner membrane</keyword>
<keyword evidence="5" id="KW-0809">Transit peptide</keyword>
<keyword evidence="3" id="KW-0679">Respiratory chain</keyword>
<evidence type="ECO:0000313" key="13">
    <source>
        <dbReference type="EMBL" id="KAG1313473.1"/>
    </source>
</evidence>
<evidence type="ECO:0000256" key="8">
    <source>
        <dbReference type="ARBA" id="ARBA00023136"/>
    </source>
</evidence>
<dbReference type="Pfam" id="PF00675">
    <property type="entry name" value="Peptidase_M16"/>
    <property type="match status" value="1"/>
</dbReference>
<dbReference type="FunFam" id="3.30.830.10:FF:000039">
    <property type="entry name" value="Ubiquinol-cytochrome c reductase core subunit 2"/>
    <property type="match status" value="1"/>
</dbReference>
<dbReference type="InterPro" id="IPR011765">
    <property type="entry name" value="Pept_M16_N"/>
</dbReference>
<keyword evidence="7" id="KW-0496">Mitochondrion</keyword>
<dbReference type="FunFam" id="3.30.830.10:FF:000021">
    <property type="entry name" value="Cytochrome b-c1 complex subunit 2"/>
    <property type="match status" value="1"/>
</dbReference>
<dbReference type="Pfam" id="PF05193">
    <property type="entry name" value="Peptidase_M16_C"/>
    <property type="match status" value="1"/>
</dbReference>
<sequence>MLATTRKAIINTVSKATYATAATTNAIQVSSASNGVKVASSQEPGQTASLAVVVNGGTRVESGKNVGVSHFLKNYGFRNSANRTSFRVVREAELAGGVLSADLSRESLVYAAEFLKGDAELFAEILSDVITKQKYQEHEFIDVKSQTASESVNAFANSEISAFEAAHQLAFRTGLGNSVFAKASNQVSNATVKAFAQQQFTQGNVALVGTGIEHEQLVNLAEQFLNLSTGSSGQLSGSQYFGGEARLEGHSNEYVLAFEGAAANSAEFAALQVLRHALGGELNIKHTVGSGLLAQAASKVNAHIKAFNIGYSDAGLFGVQISGAQTGVAVAAAAEQLKAAKNLSNEDFARGVAQAKFAATASFETRLDRLQTLGAQAFRGSKYSAADAVAALEKVSASDVAKVTEKLLKSKATVVALGDLYNLPYADSISL</sequence>
<dbReference type="InterPro" id="IPR007863">
    <property type="entry name" value="Peptidase_M16_C"/>
</dbReference>
<evidence type="ECO:0000256" key="4">
    <source>
        <dbReference type="ARBA" id="ARBA00022792"/>
    </source>
</evidence>
<protein>
    <recommendedName>
        <fullName evidence="10">Cytochrome b-c1 complex subunit 2, mitochondrial</fullName>
    </recommendedName>
</protein>
<dbReference type="PANTHER" id="PTHR11851">
    <property type="entry name" value="METALLOPROTEASE"/>
    <property type="match status" value="1"/>
</dbReference>
<evidence type="ECO:0000256" key="9">
    <source>
        <dbReference type="ARBA" id="ARBA00038146"/>
    </source>
</evidence>
<feature type="domain" description="Peptidase M16 N-terminal" evidence="11">
    <location>
        <begin position="38"/>
        <end position="180"/>
    </location>
</feature>
<evidence type="ECO:0000259" key="12">
    <source>
        <dbReference type="Pfam" id="PF05193"/>
    </source>
</evidence>
<keyword evidence="6" id="KW-0249">Electron transport</keyword>
<comment type="caution">
    <text evidence="13">The sequence shown here is derived from an EMBL/GenBank/DDBJ whole genome shotgun (WGS) entry which is preliminary data.</text>
</comment>
<evidence type="ECO:0000256" key="1">
    <source>
        <dbReference type="ARBA" id="ARBA00004443"/>
    </source>
</evidence>
<dbReference type="SUPFAM" id="SSF63411">
    <property type="entry name" value="LuxS/MPP-like metallohydrolase"/>
    <property type="match status" value="2"/>
</dbReference>
<dbReference type="GO" id="GO:0046872">
    <property type="term" value="F:metal ion binding"/>
    <property type="evidence" value="ECO:0007669"/>
    <property type="project" value="InterPro"/>
</dbReference>
<evidence type="ECO:0000256" key="6">
    <source>
        <dbReference type="ARBA" id="ARBA00022982"/>
    </source>
</evidence>
<dbReference type="OrthoDB" id="6369905at2759"/>
<dbReference type="EMBL" id="JAANQT010000191">
    <property type="protein sequence ID" value="KAG1313473.1"/>
    <property type="molecule type" value="Genomic_DNA"/>
</dbReference>
<proteinExistence type="inferred from homology"/>
<dbReference type="AlphaFoldDB" id="A0A9P7BW28"/>
<evidence type="ECO:0000313" key="14">
    <source>
        <dbReference type="Proteomes" id="UP000716291"/>
    </source>
</evidence>
<keyword evidence="2" id="KW-0813">Transport</keyword>
<dbReference type="InterPro" id="IPR011249">
    <property type="entry name" value="Metalloenz_LuxS/M16"/>
</dbReference>
<evidence type="ECO:0000256" key="3">
    <source>
        <dbReference type="ARBA" id="ARBA00022660"/>
    </source>
</evidence>
<evidence type="ECO:0000256" key="5">
    <source>
        <dbReference type="ARBA" id="ARBA00022946"/>
    </source>
</evidence>